<name>A0A0U3NFG1_9HYPH</name>
<sequence>MDLYQDFEFQFLALLKPLYPLVKNFGRTYSIMELAHLFSFSCYSASLKTAPDGKTYTFQKQSQNT</sequence>
<protein>
    <submittedName>
        <fullName evidence="1">Uncharacterized protein</fullName>
    </submittedName>
</protein>
<proteinExistence type="predicted"/>
<dbReference type="KEGG" id="pphr:APZ00_16105"/>
<dbReference type="Proteomes" id="UP000064921">
    <property type="component" value="Chromosome"/>
</dbReference>
<accession>A0A0U3NFG1</accession>
<dbReference type="AlphaFoldDB" id="A0A0U3NFG1"/>
<organism evidence="1 2">
    <name type="scientific">Pannonibacter phragmitetus</name>
    <dbReference type="NCBI Taxonomy" id="121719"/>
    <lineage>
        <taxon>Bacteria</taxon>
        <taxon>Pseudomonadati</taxon>
        <taxon>Pseudomonadota</taxon>
        <taxon>Alphaproteobacteria</taxon>
        <taxon>Hyphomicrobiales</taxon>
        <taxon>Stappiaceae</taxon>
        <taxon>Pannonibacter</taxon>
    </lineage>
</organism>
<dbReference type="EMBL" id="CP013068">
    <property type="protein sequence ID" value="ALV28400.1"/>
    <property type="molecule type" value="Genomic_DNA"/>
</dbReference>
<gene>
    <name evidence="1" type="ORF">APZ00_16105</name>
</gene>
<evidence type="ECO:0000313" key="1">
    <source>
        <dbReference type="EMBL" id="ALV28400.1"/>
    </source>
</evidence>
<reference evidence="1 2" key="1">
    <citation type="submission" date="2015-10" db="EMBL/GenBank/DDBJ databases">
        <title>The world's first case of liver abscess caused by Pannonibacter phragmitetus.</title>
        <authorList>
            <person name="Ming D."/>
            <person name="Wang M."/>
            <person name="Zhou Y."/>
            <person name="Jiang T."/>
            <person name="Hu S."/>
        </authorList>
    </citation>
    <scope>NUCLEOTIDE SEQUENCE [LARGE SCALE GENOMIC DNA]</scope>
    <source>
        <strain evidence="1 2">31801</strain>
    </source>
</reference>
<keyword evidence="2" id="KW-1185">Reference proteome</keyword>
<evidence type="ECO:0000313" key="2">
    <source>
        <dbReference type="Proteomes" id="UP000064921"/>
    </source>
</evidence>